<evidence type="ECO:0000313" key="4">
    <source>
        <dbReference type="Proteomes" id="UP000254504"/>
    </source>
</evidence>
<dbReference type="KEGG" id="atp:ATR_1530"/>
<reference evidence="3 5" key="1">
    <citation type="submission" date="2017-10" db="EMBL/GenBank/DDBJ databases">
        <title>Genomics of the genus Arcobacter.</title>
        <authorList>
            <person name="Perez-Cataluna A."/>
            <person name="Figueras M.J."/>
        </authorList>
    </citation>
    <scope>NUCLEOTIDE SEQUENCE [LARGE SCALE GENOMIC DNA]</scope>
    <source>
        <strain evidence="3 5">LMG 25534</strain>
    </source>
</reference>
<keyword evidence="1" id="KW-1133">Transmembrane helix</keyword>
<accession>A0AAD0VML6</accession>
<sequence>MGLKSYIVSTILLTIILFGFVHSLELGDYTLSLFGFEETFSVSVWFILPVVFLTLLTYIHIMFYGVVNYFKFRLIDSDLDNMIDLIKAKLLNKEHKVAFRTKKQKELANILEQLNIDVKKESFSSSFEDLNKTVAAVQNVNNGLYVEKNLKVDEKSLLGKQNLINKINSQVDFAVDIVKKAEKYDSDIVDIAFVKALEEKSMTTIKKIYKNINLNKELTIKLLEKNAQNSEFGLDIVEITELIKNKNFTKDDYLELAKTYKSSFNPDELIELFEKISNEYEEATPAYLYILVEFEMKDKIREYLSNTQDSDYSAFKALVDLRDAGKHYSLESLSYK</sequence>
<evidence type="ECO:0000313" key="2">
    <source>
        <dbReference type="EMBL" id="AXK49369.1"/>
    </source>
</evidence>
<organism evidence="2 4">
    <name type="scientific">Aliarcobacter trophiarum LMG 25534</name>
    <dbReference type="NCBI Taxonomy" id="1032241"/>
    <lineage>
        <taxon>Bacteria</taxon>
        <taxon>Pseudomonadati</taxon>
        <taxon>Campylobacterota</taxon>
        <taxon>Epsilonproteobacteria</taxon>
        <taxon>Campylobacterales</taxon>
        <taxon>Arcobacteraceae</taxon>
        <taxon>Aliarcobacter</taxon>
    </lineage>
</organism>
<feature type="transmembrane region" description="Helical" evidence="1">
    <location>
        <begin position="42"/>
        <end position="67"/>
    </location>
</feature>
<name>A0AAD0VML6_9BACT</name>
<dbReference type="EMBL" id="CP031367">
    <property type="protein sequence ID" value="AXK49369.1"/>
    <property type="molecule type" value="Genomic_DNA"/>
</dbReference>
<proteinExistence type="predicted"/>
<reference evidence="2 4" key="2">
    <citation type="submission" date="2018-07" db="EMBL/GenBank/DDBJ databases">
        <title>Complete genome of the Arcobacter trophiarum type strain LMG 25534.</title>
        <authorList>
            <person name="Miller W.G."/>
            <person name="Yee E."/>
        </authorList>
    </citation>
    <scope>NUCLEOTIDE SEQUENCE [LARGE SCALE GENOMIC DNA]</scope>
    <source>
        <strain evidence="2 4">LMG 25534</strain>
    </source>
</reference>
<evidence type="ECO:0000313" key="3">
    <source>
        <dbReference type="EMBL" id="RXJ92013.1"/>
    </source>
</evidence>
<keyword evidence="5" id="KW-1185">Reference proteome</keyword>
<keyword evidence="1" id="KW-0812">Transmembrane</keyword>
<dbReference type="AlphaFoldDB" id="A0AAD0VML6"/>
<keyword evidence="1" id="KW-0472">Membrane</keyword>
<dbReference type="EMBL" id="PDKD01000006">
    <property type="protein sequence ID" value="RXJ92013.1"/>
    <property type="molecule type" value="Genomic_DNA"/>
</dbReference>
<dbReference type="Proteomes" id="UP000289132">
    <property type="component" value="Unassembled WGS sequence"/>
</dbReference>
<evidence type="ECO:0000313" key="5">
    <source>
        <dbReference type="Proteomes" id="UP000289132"/>
    </source>
</evidence>
<dbReference type="RefSeq" id="WP_115428849.1">
    <property type="nucleotide sequence ID" value="NZ_CP031367.1"/>
</dbReference>
<evidence type="ECO:0000256" key="1">
    <source>
        <dbReference type="SAM" id="Phobius"/>
    </source>
</evidence>
<gene>
    <name evidence="2" type="ORF">ATR_1530</name>
    <name evidence="3" type="ORF">CRU87_05130</name>
</gene>
<protein>
    <submittedName>
        <fullName evidence="2">Membrane protein</fullName>
    </submittedName>
</protein>
<dbReference type="Proteomes" id="UP000254504">
    <property type="component" value="Chromosome"/>
</dbReference>